<proteinExistence type="predicted"/>
<feature type="compositionally biased region" description="Basic and acidic residues" evidence="2">
    <location>
        <begin position="177"/>
        <end position="189"/>
    </location>
</feature>
<feature type="domain" description="PB1" evidence="3">
    <location>
        <begin position="3"/>
        <end position="85"/>
    </location>
</feature>
<dbReference type="OrthoDB" id="661148at2759"/>
<accession>A0A0H2RHI2</accession>
<feature type="compositionally biased region" description="Polar residues" evidence="2">
    <location>
        <begin position="549"/>
        <end position="560"/>
    </location>
</feature>
<evidence type="ECO:0000256" key="1">
    <source>
        <dbReference type="SAM" id="Coils"/>
    </source>
</evidence>
<dbReference type="AlphaFoldDB" id="A0A0H2RHI2"/>
<evidence type="ECO:0000313" key="5">
    <source>
        <dbReference type="Proteomes" id="UP000053477"/>
    </source>
</evidence>
<keyword evidence="1" id="KW-0175">Coiled coil</keyword>
<feature type="region of interest" description="Disordered" evidence="2">
    <location>
        <begin position="244"/>
        <end position="340"/>
    </location>
</feature>
<protein>
    <recommendedName>
        <fullName evidence="3">PB1 domain-containing protein</fullName>
    </recommendedName>
</protein>
<feature type="coiled-coil region" evidence="1">
    <location>
        <begin position="594"/>
        <end position="631"/>
    </location>
</feature>
<feature type="region of interest" description="Disordered" evidence="2">
    <location>
        <begin position="159"/>
        <end position="208"/>
    </location>
</feature>
<dbReference type="Proteomes" id="UP000053477">
    <property type="component" value="Unassembled WGS sequence"/>
</dbReference>
<dbReference type="STRING" id="27342.A0A0H2RHI2"/>
<evidence type="ECO:0000313" key="4">
    <source>
        <dbReference type="EMBL" id="KLO11319.1"/>
    </source>
</evidence>
<dbReference type="SUPFAM" id="SSF54277">
    <property type="entry name" value="CAD &amp; PB1 domains"/>
    <property type="match status" value="1"/>
</dbReference>
<dbReference type="PROSITE" id="PS51745">
    <property type="entry name" value="PB1"/>
    <property type="match status" value="1"/>
</dbReference>
<dbReference type="InParanoid" id="A0A0H2RHI2"/>
<reference evidence="4 5" key="1">
    <citation type="submission" date="2015-04" db="EMBL/GenBank/DDBJ databases">
        <title>Complete genome sequence of Schizopora paradoxa KUC8140, a cosmopolitan wood degrader in East Asia.</title>
        <authorList>
            <consortium name="DOE Joint Genome Institute"/>
            <person name="Min B."/>
            <person name="Park H."/>
            <person name="Jang Y."/>
            <person name="Kim J.-J."/>
            <person name="Kim K.H."/>
            <person name="Pangilinan J."/>
            <person name="Lipzen A."/>
            <person name="Riley R."/>
            <person name="Grigoriev I.V."/>
            <person name="Spatafora J.W."/>
            <person name="Choi I.-G."/>
        </authorList>
    </citation>
    <scope>NUCLEOTIDE SEQUENCE [LARGE SCALE GENOMIC DNA]</scope>
    <source>
        <strain evidence="4 5">KUC8140</strain>
    </source>
</reference>
<dbReference type="InterPro" id="IPR000270">
    <property type="entry name" value="PB1_dom"/>
</dbReference>
<dbReference type="Pfam" id="PF00564">
    <property type="entry name" value="PB1"/>
    <property type="match status" value="1"/>
</dbReference>
<gene>
    <name evidence="4" type="ORF">SCHPADRAFT_476578</name>
</gene>
<feature type="region of interest" description="Disordered" evidence="2">
    <location>
        <begin position="91"/>
        <end position="113"/>
    </location>
</feature>
<feature type="compositionally biased region" description="Low complexity" evidence="2">
    <location>
        <begin position="95"/>
        <end position="105"/>
    </location>
</feature>
<feature type="region of interest" description="Disordered" evidence="2">
    <location>
        <begin position="441"/>
        <end position="498"/>
    </location>
</feature>
<feature type="compositionally biased region" description="Polar residues" evidence="2">
    <location>
        <begin position="190"/>
        <end position="199"/>
    </location>
</feature>
<sequence length="741" mass="79951">MPSTQFKLTKDGGLTRRLTLPDRPSWLSLATRIESLFDIPVEKVAVAYEDADGDEVTLSSQDELVDFYVNVHKQGESVKFRVIDLTSLRSQRGGSLTSDQSSQSSVHDDFGGGLGSMGPTMVIDVDDWDRLPTLPNLRLFGMGDDSSSEPHAFVEVLESEAGSKADSGRLTTSAGSAKDKGKGKARDTPRSGTFNTSEASVVDNGAPDKPAVHVYDVAEAANMTPRSFAAATPRLYAVNLDQGDEPRYSAFGGARDTAPLDTRSENGSISTVTTTPASPLRPEDSKPLPKTPSILSSLPRQQPDATFSSMPTSRALPIRVESATTDRTPERSAQAEENGPSFVGDVANLVEALTAAFSAHPELSEGLRNIVTNSVNGNYWARDRDSILSAANNMIRTAEEMSGKASQASRNVAQDAENDAVRRIAESLGDVFKTIGDLTAGVGRTEGAPPRPGPAPMGSAQNAASSMPGSWPHPSEWRRPGTTLFPNREAPNPYGGGSYPPQGLRSFSAGSYVPVYPSPLNAPGMNAVDDSHIPPQNRQLPVRFRERVSSTPQRSNTWTGGRSPYAAPGEYRPSYLTEQVLGDHDKVQNVHESKAQLEAAKAFYRAEKERFKKEKEERRRSRREIAEKRAEEGRIANPNEIREETVVARIPLSSPKGGPGAQKKGPYAEIYSVASPSRPAISIPTKKATAPMMFDNVVGRLNDVSIFRFSVELDLTSMLLDGFHDGDSSQSPPGRQRAIVS</sequence>
<name>A0A0H2RHI2_9AGAM</name>
<dbReference type="EMBL" id="KQ086003">
    <property type="protein sequence ID" value="KLO11319.1"/>
    <property type="molecule type" value="Genomic_DNA"/>
</dbReference>
<feature type="compositionally biased region" description="Polar residues" evidence="2">
    <location>
        <begin position="265"/>
        <end position="277"/>
    </location>
</feature>
<keyword evidence="5" id="KW-1185">Reference proteome</keyword>
<feature type="region of interest" description="Disordered" evidence="2">
    <location>
        <begin position="547"/>
        <end position="566"/>
    </location>
</feature>
<evidence type="ECO:0000256" key="2">
    <source>
        <dbReference type="SAM" id="MobiDB-lite"/>
    </source>
</evidence>
<organism evidence="4 5">
    <name type="scientific">Schizopora paradoxa</name>
    <dbReference type="NCBI Taxonomy" id="27342"/>
    <lineage>
        <taxon>Eukaryota</taxon>
        <taxon>Fungi</taxon>
        <taxon>Dikarya</taxon>
        <taxon>Basidiomycota</taxon>
        <taxon>Agaricomycotina</taxon>
        <taxon>Agaricomycetes</taxon>
        <taxon>Hymenochaetales</taxon>
        <taxon>Schizoporaceae</taxon>
        <taxon>Schizopora</taxon>
    </lineage>
</organism>
<evidence type="ECO:0000259" key="3">
    <source>
        <dbReference type="PROSITE" id="PS51745"/>
    </source>
</evidence>
<dbReference type="InterPro" id="IPR053793">
    <property type="entry name" value="PB1-like"/>
</dbReference>
<feature type="compositionally biased region" description="Polar residues" evidence="2">
    <location>
        <begin position="293"/>
        <end position="312"/>
    </location>
</feature>
<dbReference type="Gene3D" id="3.10.20.90">
    <property type="entry name" value="Phosphatidylinositol 3-kinase Catalytic Subunit, Chain A, domain 1"/>
    <property type="match status" value="1"/>
</dbReference>